<dbReference type="AlphaFoldDB" id="A0A1F7WRL9"/>
<keyword evidence="1" id="KW-0472">Membrane</keyword>
<comment type="caution">
    <text evidence="2">The sequence shown here is derived from an EMBL/GenBank/DDBJ whole genome shotgun (WGS) entry which is preliminary data.</text>
</comment>
<feature type="transmembrane region" description="Helical" evidence="1">
    <location>
        <begin position="63"/>
        <end position="84"/>
    </location>
</feature>
<dbReference type="Pfam" id="PF18895">
    <property type="entry name" value="T4SS_pilin"/>
    <property type="match status" value="1"/>
</dbReference>
<dbReference type="EMBL" id="MGFM01000037">
    <property type="protein sequence ID" value="OGM05443.1"/>
    <property type="molecule type" value="Genomic_DNA"/>
</dbReference>
<organism evidence="2 3">
    <name type="scientific">Candidatus Woesebacteria bacterium GWB1_43_5</name>
    <dbReference type="NCBI Taxonomy" id="1802474"/>
    <lineage>
        <taxon>Bacteria</taxon>
        <taxon>Candidatus Woeseibacteriota</taxon>
    </lineage>
</organism>
<accession>A0A1F7WRL9</accession>
<name>A0A1F7WRL9_9BACT</name>
<proteinExistence type="predicted"/>
<dbReference type="InterPro" id="IPR043993">
    <property type="entry name" value="T4SS_pilin"/>
</dbReference>
<dbReference type="Proteomes" id="UP000178812">
    <property type="component" value="Unassembled WGS sequence"/>
</dbReference>
<evidence type="ECO:0000313" key="2">
    <source>
        <dbReference type="EMBL" id="OGM05443.1"/>
    </source>
</evidence>
<evidence type="ECO:0000313" key="3">
    <source>
        <dbReference type="Proteomes" id="UP000178812"/>
    </source>
</evidence>
<evidence type="ECO:0000256" key="1">
    <source>
        <dbReference type="SAM" id="Phobius"/>
    </source>
</evidence>
<gene>
    <name evidence="2" type="ORF">A2125_01255</name>
</gene>
<keyword evidence="1" id="KW-0812">Transmembrane</keyword>
<keyword evidence="1" id="KW-1133">Transmembrane helix</keyword>
<reference evidence="2 3" key="1">
    <citation type="journal article" date="2016" name="Nat. Commun.">
        <title>Thousands of microbial genomes shed light on interconnected biogeochemical processes in an aquifer system.</title>
        <authorList>
            <person name="Anantharaman K."/>
            <person name="Brown C.T."/>
            <person name="Hug L.A."/>
            <person name="Sharon I."/>
            <person name="Castelle C.J."/>
            <person name="Probst A.J."/>
            <person name="Thomas B.C."/>
            <person name="Singh A."/>
            <person name="Wilkins M.J."/>
            <person name="Karaoz U."/>
            <person name="Brodie E.L."/>
            <person name="Williams K.H."/>
            <person name="Hubbard S.S."/>
            <person name="Banfield J.F."/>
        </authorList>
    </citation>
    <scope>NUCLEOTIDE SEQUENCE [LARGE SCALE GENOMIC DNA]</scope>
</reference>
<feature type="transmembrane region" description="Helical" evidence="1">
    <location>
        <begin position="20"/>
        <end position="42"/>
    </location>
</feature>
<protein>
    <submittedName>
        <fullName evidence="2">Uncharacterized protein</fullName>
    </submittedName>
</protein>
<sequence length="102" mass="11002">MEFTDPSGQTPAQLKDIEVVFSNIVGAAIALAGIVLFIMLVIGGFKYLTAGGEPPKIESARKTLTYAILGIVFIALSFLFLRFIGVFTGVQDITIFKIFQGN</sequence>